<dbReference type="PANTHER" id="PTHR34203">
    <property type="entry name" value="METHYLTRANSFERASE, FKBM FAMILY PROTEIN"/>
    <property type="match status" value="1"/>
</dbReference>
<dbReference type="InterPro" id="IPR052514">
    <property type="entry name" value="SAM-dependent_MTase"/>
</dbReference>
<dbReference type="InterPro" id="IPR006342">
    <property type="entry name" value="FkbM_mtfrase"/>
</dbReference>
<dbReference type="PANTHER" id="PTHR34203:SF15">
    <property type="entry name" value="SLL1173 PROTEIN"/>
    <property type="match status" value="1"/>
</dbReference>
<dbReference type="Proteomes" id="UP000030428">
    <property type="component" value="Unassembled WGS sequence"/>
</dbReference>
<dbReference type="InterPro" id="IPR029063">
    <property type="entry name" value="SAM-dependent_MTases_sf"/>
</dbReference>
<gene>
    <name evidence="2" type="ORF">PN36_15995</name>
</gene>
<dbReference type="NCBIfam" id="TIGR01444">
    <property type="entry name" value="fkbM_fam"/>
    <property type="match status" value="1"/>
</dbReference>
<dbReference type="AlphaFoldDB" id="A0A0A6P6R0"/>
<evidence type="ECO:0000313" key="3">
    <source>
        <dbReference type="Proteomes" id="UP000030428"/>
    </source>
</evidence>
<dbReference type="Pfam" id="PF05050">
    <property type="entry name" value="Methyltransf_21"/>
    <property type="match status" value="1"/>
</dbReference>
<reference evidence="2 3" key="1">
    <citation type="journal article" date="2016" name="Front. Microbiol.">
        <title>Single-Cell (Meta-)Genomics of a Dimorphic Candidatus Thiomargarita nelsonii Reveals Genomic Plasticity.</title>
        <authorList>
            <person name="Flood B.E."/>
            <person name="Fliss P."/>
            <person name="Jones D.S."/>
            <person name="Dick G.J."/>
            <person name="Jain S."/>
            <person name="Kaster A.K."/>
            <person name="Winkel M."/>
            <person name="Mussmann M."/>
            <person name="Bailey J."/>
        </authorList>
    </citation>
    <scope>NUCLEOTIDE SEQUENCE [LARGE SCALE GENOMIC DNA]</scope>
    <source>
        <strain evidence="2">Hydrate Ridge</strain>
    </source>
</reference>
<name>A0A0A6P6R0_9GAMM</name>
<evidence type="ECO:0000313" key="2">
    <source>
        <dbReference type="EMBL" id="KHD06468.1"/>
    </source>
</evidence>
<dbReference type="EMBL" id="JSZA02000059">
    <property type="protein sequence ID" value="KHD06468.1"/>
    <property type="molecule type" value="Genomic_DNA"/>
</dbReference>
<dbReference type="Gene3D" id="3.40.50.150">
    <property type="entry name" value="Vaccinia Virus protein VP39"/>
    <property type="match status" value="1"/>
</dbReference>
<sequence length="269" mass="30870">MRVLAGDFIGDAIIAKGIFDLTGVELLRCILQKIPQAVVLDIGANIGNHAVAISPYCAQLYCFEVQPELRSMLQDNLHFNQIKQAHIFAFGLSDKNKMMPVYIDNTGNLGRSTVEQSLQSAQNSEKMAQVRRGDDVLAEHSVSKVDLIKIDIEGHEIIALLGLQQTIVKHRPIIVTEWNNDVTRAYFRQMNCEATLFADYKMVGVVNRLDRIFWQGKLMRGIRRSIFKRTRKDTWQPVLVDFNFDYDYDHIILFPKEKAHFLEGLSRRF</sequence>
<proteinExistence type="predicted"/>
<keyword evidence="3" id="KW-1185">Reference proteome</keyword>
<evidence type="ECO:0000259" key="1">
    <source>
        <dbReference type="Pfam" id="PF05050"/>
    </source>
</evidence>
<protein>
    <recommendedName>
        <fullName evidence="1">Methyltransferase FkbM domain-containing protein</fullName>
    </recommendedName>
</protein>
<feature type="domain" description="Methyltransferase FkbM" evidence="1">
    <location>
        <begin position="41"/>
        <end position="180"/>
    </location>
</feature>
<organism evidence="2 3">
    <name type="scientific">Candidatus Thiomargarita nelsonii</name>
    <dbReference type="NCBI Taxonomy" id="1003181"/>
    <lineage>
        <taxon>Bacteria</taxon>
        <taxon>Pseudomonadati</taxon>
        <taxon>Pseudomonadota</taxon>
        <taxon>Gammaproteobacteria</taxon>
        <taxon>Thiotrichales</taxon>
        <taxon>Thiotrichaceae</taxon>
        <taxon>Thiomargarita</taxon>
    </lineage>
</organism>
<accession>A0A0A6P6R0</accession>
<comment type="caution">
    <text evidence="2">The sequence shown here is derived from an EMBL/GenBank/DDBJ whole genome shotgun (WGS) entry which is preliminary data.</text>
</comment>
<dbReference type="SUPFAM" id="SSF53335">
    <property type="entry name" value="S-adenosyl-L-methionine-dependent methyltransferases"/>
    <property type="match status" value="1"/>
</dbReference>